<organism evidence="1 2">
    <name type="scientific">Glomus cerebriforme</name>
    <dbReference type="NCBI Taxonomy" id="658196"/>
    <lineage>
        <taxon>Eukaryota</taxon>
        <taxon>Fungi</taxon>
        <taxon>Fungi incertae sedis</taxon>
        <taxon>Mucoromycota</taxon>
        <taxon>Glomeromycotina</taxon>
        <taxon>Glomeromycetes</taxon>
        <taxon>Glomerales</taxon>
        <taxon>Glomeraceae</taxon>
        <taxon>Glomus</taxon>
    </lineage>
</organism>
<name>A0A397RZS8_9GLOM</name>
<dbReference type="EMBL" id="QKYT01002051">
    <property type="protein sequence ID" value="RIA78792.1"/>
    <property type="molecule type" value="Genomic_DNA"/>
</dbReference>
<gene>
    <name evidence="1" type="ORF">C1645_842308</name>
</gene>
<evidence type="ECO:0000313" key="1">
    <source>
        <dbReference type="EMBL" id="RIA78792.1"/>
    </source>
</evidence>
<accession>A0A397RZS8</accession>
<comment type="caution">
    <text evidence="1">The sequence shown here is derived from an EMBL/GenBank/DDBJ whole genome shotgun (WGS) entry which is preliminary data.</text>
</comment>
<evidence type="ECO:0000313" key="2">
    <source>
        <dbReference type="Proteomes" id="UP000265703"/>
    </source>
</evidence>
<proteinExistence type="predicted"/>
<dbReference type="AlphaFoldDB" id="A0A397RZS8"/>
<sequence length="53" mass="6022">MTCSTPTIRKTLAIKPLKWIITLFRVRLLSVNSISNVFFVKASTLPTLLVYLI</sequence>
<keyword evidence="2" id="KW-1185">Reference proteome</keyword>
<dbReference type="Proteomes" id="UP000265703">
    <property type="component" value="Unassembled WGS sequence"/>
</dbReference>
<reference evidence="1 2" key="1">
    <citation type="submission" date="2018-06" db="EMBL/GenBank/DDBJ databases">
        <title>Comparative genomics reveals the genomic features of Rhizophagus irregularis, R. cerebriforme, R. diaphanum and Gigaspora rosea, and their symbiotic lifestyle signature.</title>
        <authorList>
            <person name="Morin E."/>
            <person name="San Clemente H."/>
            <person name="Chen E.C.H."/>
            <person name="De La Providencia I."/>
            <person name="Hainaut M."/>
            <person name="Kuo A."/>
            <person name="Kohler A."/>
            <person name="Murat C."/>
            <person name="Tang N."/>
            <person name="Roy S."/>
            <person name="Loubradou J."/>
            <person name="Henrissat B."/>
            <person name="Grigoriev I.V."/>
            <person name="Corradi N."/>
            <person name="Roux C."/>
            <person name="Martin F.M."/>
        </authorList>
    </citation>
    <scope>NUCLEOTIDE SEQUENCE [LARGE SCALE GENOMIC DNA]</scope>
    <source>
        <strain evidence="1 2">DAOM 227022</strain>
    </source>
</reference>
<protein>
    <submittedName>
        <fullName evidence="1">Uncharacterized protein</fullName>
    </submittedName>
</protein>